<sequence>MPLSFRKLYRDNNNNGINPESGQAQLFYSANPIPLDHPFLNSPIVARINKSSGLSVAVPVVLEDNRRTDSKKCTRFIFPSHRYSKSRYWQWQAKLVVLPC</sequence>
<evidence type="ECO:0000313" key="2">
    <source>
        <dbReference type="Proteomes" id="UP001381693"/>
    </source>
</evidence>
<evidence type="ECO:0000313" key="1">
    <source>
        <dbReference type="EMBL" id="KAK7067061.1"/>
    </source>
</evidence>
<name>A0AAN8WN75_HALRR</name>
<gene>
    <name evidence="1" type="ORF">SK128_022421</name>
</gene>
<organism evidence="1 2">
    <name type="scientific">Halocaridina rubra</name>
    <name type="common">Hawaiian red shrimp</name>
    <dbReference type="NCBI Taxonomy" id="373956"/>
    <lineage>
        <taxon>Eukaryota</taxon>
        <taxon>Metazoa</taxon>
        <taxon>Ecdysozoa</taxon>
        <taxon>Arthropoda</taxon>
        <taxon>Crustacea</taxon>
        <taxon>Multicrustacea</taxon>
        <taxon>Malacostraca</taxon>
        <taxon>Eumalacostraca</taxon>
        <taxon>Eucarida</taxon>
        <taxon>Decapoda</taxon>
        <taxon>Pleocyemata</taxon>
        <taxon>Caridea</taxon>
        <taxon>Atyoidea</taxon>
        <taxon>Atyidae</taxon>
        <taxon>Halocaridina</taxon>
    </lineage>
</organism>
<protein>
    <submittedName>
        <fullName evidence="1">Uncharacterized protein</fullName>
    </submittedName>
</protein>
<accession>A0AAN8WN75</accession>
<dbReference type="AlphaFoldDB" id="A0AAN8WN75"/>
<dbReference type="Proteomes" id="UP001381693">
    <property type="component" value="Unassembled WGS sequence"/>
</dbReference>
<reference evidence="1 2" key="1">
    <citation type="submission" date="2023-11" db="EMBL/GenBank/DDBJ databases">
        <title>Halocaridina rubra genome assembly.</title>
        <authorList>
            <person name="Smith C."/>
        </authorList>
    </citation>
    <scope>NUCLEOTIDE SEQUENCE [LARGE SCALE GENOMIC DNA]</scope>
    <source>
        <strain evidence="1">EP-1</strain>
        <tissue evidence="1">Whole</tissue>
    </source>
</reference>
<comment type="caution">
    <text evidence="1">The sequence shown here is derived from an EMBL/GenBank/DDBJ whole genome shotgun (WGS) entry which is preliminary data.</text>
</comment>
<proteinExistence type="predicted"/>
<keyword evidence="2" id="KW-1185">Reference proteome</keyword>
<dbReference type="EMBL" id="JAXCGZ010018935">
    <property type="protein sequence ID" value="KAK7067061.1"/>
    <property type="molecule type" value="Genomic_DNA"/>
</dbReference>